<dbReference type="EMBL" id="CP115611">
    <property type="protein sequence ID" value="WBW71328.1"/>
    <property type="molecule type" value="Genomic_DNA"/>
</dbReference>
<comment type="function">
    <text evidence="10">Catalyzes the conversion of D-serine to pyruvate and ammonia. May play a role in D-serine detoxification.</text>
</comment>
<dbReference type="GO" id="GO:0046872">
    <property type="term" value="F:metal ion binding"/>
    <property type="evidence" value="ECO:0007669"/>
    <property type="project" value="UniProtKB-KW"/>
</dbReference>
<dbReference type="GeneID" id="80873556"/>
<evidence type="ECO:0000256" key="6">
    <source>
        <dbReference type="ARBA" id="ARBA00022833"/>
    </source>
</evidence>
<accession>A0AAF0AUF8</accession>
<dbReference type="InterPro" id="IPR029066">
    <property type="entry name" value="PLP-binding_barrel"/>
</dbReference>
<dbReference type="EC" id="4.3.1.18" evidence="11"/>
<proteinExistence type="inferred from homology"/>
<evidence type="ECO:0000256" key="7">
    <source>
        <dbReference type="ARBA" id="ARBA00022898"/>
    </source>
</evidence>
<comment type="similarity">
    <text evidence="3">Belongs to the DSD1 family.</text>
</comment>
<evidence type="ECO:0000256" key="13">
    <source>
        <dbReference type="ARBA" id="ARBA00075219"/>
    </source>
</evidence>
<dbReference type="CDD" id="cd06817">
    <property type="entry name" value="PLPDE_III_DSD"/>
    <property type="match status" value="1"/>
</dbReference>
<dbReference type="Gene3D" id="2.40.37.20">
    <property type="entry name" value="D-serine dehydratase-like domain"/>
    <property type="match status" value="1"/>
</dbReference>
<evidence type="ECO:0000256" key="4">
    <source>
        <dbReference type="ARBA" id="ARBA00022575"/>
    </source>
</evidence>
<dbReference type="KEGG" id="som:SOMG_00068"/>
<dbReference type="PANTHER" id="PTHR28004">
    <property type="entry name" value="ZGC:162816-RELATED"/>
    <property type="match status" value="1"/>
</dbReference>
<keyword evidence="16" id="KW-1185">Reference proteome</keyword>
<dbReference type="Proteomes" id="UP001212411">
    <property type="component" value="Chromosome 1"/>
</dbReference>
<evidence type="ECO:0000256" key="12">
    <source>
        <dbReference type="ARBA" id="ARBA00069616"/>
    </source>
</evidence>
<sequence length="413" mass="45865">MSYIDKFSSRYYLQVDKKQLKEAYVGKSIQQVPTPGFVIDKSIFRNNCNRMLDRASSIGVSFRPHVKTHKTSEGTLLQLGKERTKAVVVSTVMEAFSLVPLIQEKKIDDLLYGLPVAKSRISELYELNKIVPNLRLMVDHPKQLESLREFSSKTPQSKPWSVFIKIDMGTHRAGVTNESEVVKHLISEILSNKSLFHLFGFYCHAGHSYASKSLDAASEFLYDEIRAANLAADFAISIDPSLSLTLSVGATPTAHSVSLKVKELIPSLNGKLELHAGNYPMNDVQQMTTNCIKKDDVAGCVFAEVLSNYAGRNGEPGEALMNAGVIAMSRETSPEGGYGIVITPEFDNFYVDRLSQEHGILKSKNPKAALPEPAQFLSIIPNHSCITAAAFPWYYITEGSDIITDIWVPWKGW</sequence>
<reference evidence="15 16" key="1">
    <citation type="journal article" date="2023" name="G3 (Bethesda)">
        <title>A high-quality reference genome for the fission yeast Schizosaccharomyces osmophilus.</title>
        <authorList>
            <person name="Jia G.S."/>
            <person name="Zhang W.C."/>
            <person name="Liang Y."/>
            <person name="Liu X.H."/>
            <person name="Rhind N."/>
            <person name="Pidoux A."/>
            <person name="Brysch-Herzberg M."/>
            <person name="Du L.L."/>
        </authorList>
    </citation>
    <scope>NUCLEOTIDE SEQUENCE [LARGE SCALE GENOMIC DNA]</scope>
    <source>
        <strain evidence="15 16">CBS 15793</strain>
    </source>
</reference>
<dbReference type="GO" id="GO:0008721">
    <property type="term" value="F:D-serine ammonia-lyase activity"/>
    <property type="evidence" value="ECO:0007669"/>
    <property type="project" value="UniProtKB-EC"/>
</dbReference>
<keyword evidence="8" id="KW-0456">Lyase</keyword>
<organism evidence="15 16">
    <name type="scientific">Schizosaccharomyces osmophilus</name>
    <dbReference type="NCBI Taxonomy" id="2545709"/>
    <lineage>
        <taxon>Eukaryota</taxon>
        <taxon>Fungi</taxon>
        <taxon>Dikarya</taxon>
        <taxon>Ascomycota</taxon>
        <taxon>Taphrinomycotina</taxon>
        <taxon>Schizosaccharomycetes</taxon>
        <taxon>Schizosaccharomycetales</taxon>
        <taxon>Schizosaccharomycetaceae</taxon>
        <taxon>Schizosaccharomyces</taxon>
    </lineage>
</organism>
<name>A0AAF0AUF8_9SCHI</name>
<dbReference type="SUPFAM" id="SSF51419">
    <property type="entry name" value="PLP-binding barrel"/>
    <property type="match status" value="1"/>
</dbReference>
<dbReference type="Gene3D" id="3.20.20.10">
    <property type="entry name" value="Alanine racemase"/>
    <property type="match status" value="1"/>
</dbReference>
<feature type="domain" description="D-serine dehydratase-like" evidence="14">
    <location>
        <begin position="298"/>
        <end position="398"/>
    </location>
</feature>
<keyword evidence="5" id="KW-0479">Metal-binding</keyword>
<comment type="cofactor">
    <cofactor evidence="1">
        <name>pyridoxal 5'-phosphate</name>
        <dbReference type="ChEBI" id="CHEBI:597326"/>
    </cofactor>
</comment>
<dbReference type="InterPro" id="IPR026956">
    <property type="entry name" value="D-ser_dehydrat-like_dom"/>
</dbReference>
<keyword evidence="6" id="KW-0862">Zinc</keyword>
<comment type="cofactor">
    <cofactor evidence="2">
        <name>Zn(2+)</name>
        <dbReference type="ChEBI" id="CHEBI:29105"/>
    </cofactor>
</comment>
<evidence type="ECO:0000256" key="11">
    <source>
        <dbReference type="ARBA" id="ARBA00066349"/>
    </source>
</evidence>
<evidence type="ECO:0000256" key="10">
    <source>
        <dbReference type="ARBA" id="ARBA00055764"/>
    </source>
</evidence>
<dbReference type="InterPro" id="IPR001608">
    <property type="entry name" value="Ala_racemase_N"/>
</dbReference>
<dbReference type="InterPro" id="IPR051466">
    <property type="entry name" value="D-amino_acid_metab_enzyme"/>
</dbReference>
<dbReference type="AlphaFoldDB" id="A0AAF0AUF8"/>
<dbReference type="PANTHER" id="PTHR28004:SF2">
    <property type="entry name" value="D-SERINE DEHYDRATASE"/>
    <property type="match status" value="1"/>
</dbReference>
<evidence type="ECO:0000256" key="9">
    <source>
        <dbReference type="ARBA" id="ARBA00051198"/>
    </source>
</evidence>
<evidence type="ECO:0000313" key="16">
    <source>
        <dbReference type="Proteomes" id="UP001212411"/>
    </source>
</evidence>
<evidence type="ECO:0000256" key="8">
    <source>
        <dbReference type="ARBA" id="ARBA00023239"/>
    </source>
</evidence>
<keyword evidence="4" id="KW-0216">Detoxification</keyword>
<dbReference type="InterPro" id="IPR042208">
    <property type="entry name" value="D-ser_dehydrat-like_sf"/>
</dbReference>
<dbReference type="RefSeq" id="XP_056035571.1">
    <property type="nucleotide sequence ID" value="XM_056178867.1"/>
</dbReference>
<evidence type="ECO:0000256" key="5">
    <source>
        <dbReference type="ARBA" id="ARBA00022723"/>
    </source>
</evidence>
<gene>
    <name evidence="15" type="ORF">SOMG_00068</name>
</gene>
<dbReference type="Pfam" id="PF01168">
    <property type="entry name" value="Ala_racemase_N"/>
    <property type="match status" value="1"/>
</dbReference>
<protein>
    <recommendedName>
        <fullName evidence="12">D-serine dehydratase</fullName>
        <ecNumber evidence="11">4.3.1.18</ecNumber>
    </recommendedName>
    <alternativeName>
        <fullName evidence="13">D-serine deaminase</fullName>
    </alternativeName>
</protein>
<dbReference type="Pfam" id="PF14031">
    <property type="entry name" value="D-ser_dehydrat"/>
    <property type="match status" value="1"/>
</dbReference>
<dbReference type="SMART" id="SM01119">
    <property type="entry name" value="D-ser_dehydrat"/>
    <property type="match status" value="1"/>
</dbReference>
<evidence type="ECO:0000313" key="15">
    <source>
        <dbReference type="EMBL" id="WBW71328.1"/>
    </source>
</evidence>
<dbReference type="GO" id="GO:0036088">
    <property type="term" value="P:D-serine catabolic process"/>
    <property type="evidence" value="ECO:0007669"/>
    <property type="project" value="TreeGrafter"/>
</dbReference>
<comment type="catalytic activity">
    <reaction evidence="9">
        <text>D-serine = pyruvate + NH4(+)</text>
        <dbReference type="Rhea" id="RHEA:13977"/>
        <dbReference type="ChEBI" id="CHEBI:15361"/>
        <dbReference type="ChEBI" id="CHEBI:28938"/>
        <dbReference type="ChEBI" id="CHEBI:35247"/>
        <dbReference type="EC" id="4.3.1.18"/>
    </reaction>
    <physiologicalReaction direction="left-to-right" evidence="9">
        <dbReference type="Rhea" id="RHEA:13978"/>
    </physiologicalReaction>
</comment>
<evidence type="ECO:0000256" key="2">
    <source>
        <dbReference type="ARBA" id="ARBA00001947"/>
    </source>
</evidence>
<keyword evidence="7" id="KW-0663">Pyridoxal phosphate</keyword>
<dbReference type="FunFam" id="3.20.20.10:FF:000016">
    <property type="entry name" value="D-serine dehydratase"/>
    <property type="match status" value="1"/>
</dbReference>
<evidence type="ECO:0000259" key="14">
    <source>
        <dbReference type="SMART" id="SM01119"/>
    </source>
</evidence>
<dbReference type="GO" id="GO:0009636">
    <property type="term" value="P:response to toxic substance"/>
    <property type="evidence" value="ECO:0007669"/>
    <property type="project" value="UniProtKB-KW"/>
</dbReference>
<evidence type="ECO:0000256" key="1">
    <source>
        <dbReference type="ARBA" id="ARBA00001933"/>
    </source>
</evidence>
<evidence type="ECO:0000256" key="3">
    <source>
        <dbReference type="ARBA" id="ARBA00005323"/>
    </source>
</evidence>